<dbReference type="PANTHER" id="PTHR41247">
    <property type="entry name" value="HTH-TYPE TRANSCRIPTIONAL REPRESSOR YCNK"/>
    <property type="match status" value="1"/>
</dbReference>
<reference evidence="1" key="1">
    <citation type="journal article" date="2020" name="mSystems">
        <title>Genome- and Community-Level Interaction Insights into Carbon Utilization and Element Cycling Functions of Hydrothermarchaeota in Hydrothermal Sediment.</title>
        <authorList>
            <person name="Zhou Z."/>
            <person name="Liu Y."/>
            <person name="Xu W."/>
            <person name="Pan J."/>
            <person name="Luo Z.H."/>
            <person name="Li M."/>
        </authorList>
    </citation>
    <scope>NUCLEOTIDE SEQUENCE [LARGE SCALE GENOMIC DNA]</scope>
    <source>
        <strain evidence="1">SpSt-477</strain>
    </source>
</reference>
<dbReference type="Pfam" id="PF13557">
    <property type="entry name" value="Phenol_MetA_deg"/>
    <property type="match status" value="1"/>
</dbReference>
<dbReference type="PANTHER" id="PTHR41247:SF1">
    <property type="entry name" value="HTH-TYPE TRANSCRIPTIONAL REPRESSOR YCNK"/>
    <property type="match status" value="1"/>
</dbReference>
<organism evidence="1">
    <name type="scientific">Desulfatirhabdium butyrativorans</name>
    <dbReference type="NCBI Taxonomy" id="340467"/>
    <lineage>
        <taxon>Bacteria</taxon>
        <taxon>Pseudomonadati</taxon>
        <taxon>Thermodesulfobacteriota</taxon>
        <taxon>Desulfobacteria</taxon>
        <taxon>Desulfobacterales</taxon>
        <taxon>Desulfatirhabdiaceae</taxon>
        <taxon>Desulfatirhabdium</taxon>
    </lineage>
</organism>
<accession>A0A7C4RN36</accession>
<protein>
    <submittedName>
        <fullName evidence="1">Uncharacterized protein</fullName>
    </submittedName>
</protein>
<dbReference type="AlphaFoldDB" id="A0A7C4RN36"/>
<gene>
    <name evidence="1" type="ORF">ENS29_06425</name>
</gene>
<dbReference type="Gene3D" id="3.30.70.2050">
    <property type="match status" value="1"/>
</dbReference>
<dbReference type="SUPFAM" id="SSF160387">
    <property type="entry name" value="NosL/MerB-like"/>
    <property type="match status" value="1"/>
</dbReference>
<dbReference type="EMBL" id="DSUH01000147">
    <property type="protein sequence ID" value="HGU32475.1"/>
    <property type="molecule type" value="Genomic_DNA"/>
</dbReference>
<evidence type="ECO:0000313" key="1">
    <source>
        <dbReference type="EMBL" id="HGU32475.1"/>
    </source>
</evidence>
<dbReference type="Pfam" id="PF05573">
    <property type="entry name" value="NosL"/>
    <property type="match status" value="1"/>
</dbReference>
<dbReference type="InterPro" id="IPR025737">
    <property type="entry name" value="FApF"/>
</dbReference>
<proteinExistence type="predicted"/>
<name>A0A7C4RN36_9BACT</name>
<comment type="caution">
    <text evidence="1">The sequence shown here is derived from an EMBL/GenBank/DDBJ whole genome shotgun (WGS) entry which is preliminary data.</text>
</comment>
<sequence>MENRVRYPFLLLMIMWSMSELVLGEERESCRVCGMWIDQYQHTAVELVYIDGKVEHTCGVACMLRIVSEQGPSSFRSIRITDWNSKEAFDAASAWYSVGSAKIPDMLPNYIAFSDRQVAEAFSEKEGGRIIDFTEALEMTSPRGMTQPFRIRQAVTSGAGSFGVGMVYSYMLKDRVLSGTDSMDPELFIGSNPAQPRAPKRMDVQMQSLVVNYALTDRIGLNANLPYFEKEMDTLVRQGKQIVTSTSKDDGIGDMAFEFRYNPWRSTIYDKFFTLLAGVTLPTGSFDGNRTYNAMTKTSLVSTAPGVQMGTGVVTYMGGLLYSQRIRSFWLHAQALYRYYPENGDNYRFGNEAQAGLAVHYTPNYDVVVGIEMDAAHTDRNEDRGMEIGNTGGTRANIALIGDWRMMNLMGGNFNLRGTVGIPIYEDLNSQDFINTNGQPYTQVQLGGGVFATVMLSFNTRFGDM</sequence>
<dbReference type="InterPro" id="IPR008719">
    <property type="entry name" value="N2O_reductase_NosL"/>
</dbReference>